<dbReference type="Gene3D" id="3.40.1190.20">
    <property type="match status" value="1"/>
</dbReference>
<sequence>MFDVITIGAATRDVFITSKQFKEKKDKDYPTNKDLVLPLGSKINLDNIIFDSGGGATNAAVTFTRQKLETACICRVGDDPGGQAIIDQLKKEGVDTGFFIKDKENYTGYSIILVTGSGERTILVYRGASSHFPHHMLPKNKLDTKWIFISNLGGNVELLRKLVNWADKNEIKTALVPGSGELAKGKKVLASIFAKADVVIMNREEAAGITDVDFEKKEKIVSKMCLLTRKVGVVTDARNGATACDQQFIYHIGTHGNPSTDRTGAGDAFASGFVAGLIKYENIEGALELAADNASNVVNFFGAKKGIIHEREKPFKEKLKVSKKAIR</sequence>
<name>A0A1G1WG22_9BACT</name>
<evidence type="ECO:0000259" key="3">
    <source>
        <dbReference type="Pfam" id="PF00294"/>
    </source>
</evidence>
<evidence type="ECO:0000313" key="4">
    <source>
        <dbReference type="EMBL" id="OGY26551.1"/>
    </source>
</evidence>
<evidence type="ECO:0000313" key="5">
    <source>
        <dbReference type="Proteomes" id="UP000176389"/>
    </source>
</evidence>
<comment type="caution">
    <text evidence="4">The sequence shown here is derived from an EMBL/GenBank/DDBJ whole genome shotgun (WGS) entry which is preliminary data.</text>
</comment>
<proteinExistence type="predicted"/>
<dbReference type="AlphaFoldDB" id="A0A1G1WG22"/>
<accession>A0A1G1WG22</accession>
<protein>
    <recommendedName>
        <fullName evidence="3">Carbohydrate kinase PfkB domain-containing protein</fullName>
    </recommendedName>
</protein>
<dbReference type="SUPFAM" id="SSF53613">
    <property type="entry name" value="Ribokinase-like"/>
    <property type="match status" value="1"/>
</dbReference>
<evidence type="ECO:0000256" key="2">
    <source>
        <dbReference type="ARBA" id="ARBA00022777"/>
    </source>
</evidence>
<feature type="domain" description="Carbohydrate kinase PfkB" evidence="3">
    <location>
        <begin position="45"/>
        <end position="303"/>
    </location>
</feature>
<dbReference type="EMBL" id="MHCS01000019">
    <property type="protein sequence ID" value="OGY26551.1"/>
    <property type="molecule type" value="Genomic_DNA"/>
</dbReference>
<organism evidence="4 5">
    <name type="scientific">Candidatus Woykebacteria bacterium RBG_16_43_9</name>
    <dbReference type="NCBI Taxonomy" id="1802596"/>
    <lineage>
        <taxon>Bacteria</taxon>
        <taxon>Candidatus Woykeibacteriota</taxon>
    </lineage>
</organism>
<dbReference type="InterPro" id="IPR011611">
    <property type="entry name" value="PfkB_dom"/>
</dbReference>
<gene>
    <name evidence="4" type="ORF">A2Z11_00240</name>
</gene>
<dbReference type="InterPro" id="IPR029056">
    <property type="entry name" value="Ribokinase-like"/>
</dbReference>
<reference evidence="4 5" key="1">
    <citation type="journal article" date="2016" name="Nat. Commun.">
        <title>Thousands of microbial genomes shed light on interconnected biogeochemical processes in an aquifer system.</title>
        <authorList>
            <person name="Anantharaman K."/>
            <person name="Brown C.T."/>
            <person name="Hug L.A."/>
            <person name="Sharon I."/>
            <person name="Castelle C.J."/>
            <person name="Probst A.J."/>
            <person name="Thomas B.C."/>
            <person name="Singh A."/>
            <person name="Wilkins M.J."/>
            <person name="Karaoz U."/>
            <person name="Brodie E.L."/>
            <person name="Williams K.H."/>
            <person name="Hubbard S.S."/>
            <person name="Banfield J.F."/>
        </authorList>
    </citation>
    <scope>NUCLEOTIDE SEQUENCE [LARGE SCALE GENOMIC DNA]</scope>
</reference>
<keyword evidence="1" id="KW-0808">Transferase</keyword>
<dbReference type="PANTHER" id="PTHR10584:SF166">
    <property type="entry name" value="RIBOKINASE"/>
    <property type="match status" value="1"/>
</dbReference>
<evidence type="ECO:0000256" key="1">
    <source>
        <dbReference type="ARBA" id="ARBA00022679"/>
    </source>
</evidence>
<dbReference type="STRING" id="1802596.A2Z11_00240"/>
<keyword evidence="2" id="KW-0418">Kinase</keyword>
<dbReference type="Proteomes" id="UP000176389">
    <property type="component" value="Unassembled WGS sequence"/>
</dbReference>
<dbReference type="PANTHER" id="PTHR10584">
    <property type="entry name" value="SUGAR KINASE"/>
    <property type="match status" value="1"/>
</dbReference>
<dbReference type="Pfam" id="PF00294">
    <property type="entry name" value="PfkB"/>
    <property type="match status" value="1"/>
</dbReference>
<dbReference type="GO" id="GO:0016301">
    <property type="term" value="F:kinase activity"/>
    <property type="evidence" value="ECO:0007669"/>
    <property type="project" value="UniProtKB-KW"/>
</dbReference>